<gene>
    <name evidence="14" type="primary">nifA</name>
    <name evidence="14" type="ORF">HX900_21085</name>
</gene>
<dbReference type="NCBIfam" id="TIGR01817">
    <property type="entry name" value="nifA"/>
    <property type="match status" value="1"/>
</dbReference>
<evidence type="ECO:0000256" key="12">
    <source>
        <dbReference type="RuleBase" id="RU368029"/>
    </source>
</evidence>
<dbReference type="GO" id="GO:0003700">
    <property type="term" value="F:DNA-binding transcription factor activity"/>
    <property type="evidence" value="ECO:0007669"/>
    <property type="project" value="UniProtKB-UniRule"/>
</dbReference>
<dbReference type="Proteomes" id="UP000532162">
    <property type="component" value="Unassembled WGS sequence"/>
</dbReference>
<comment type="subunit">
    <text evidence="2 12">Interacts with sigma-54.</text>
</comment>
<keyword evidence="7 12" id="KW-0805">Transcription regulation</keyword>
<dbReference type="FunFam" id="3.40.50.300:FF:000006">
    <property type="entry name" value="DNA-binding transcriptional regulator NtrC"/>
    <property type="match status" value="1"/>
</dbReference>
<keyword evidence="10 12" id="KW-0804">Transcription</keyword>
<evidence type="ECO:0000256" key="10">
    <source>
        <dbReference type="ARBA" id="ARBA00023163"/>
    </source>
</evidence>
<dbReference type="GO" id="GO:0009399">
    <property type="term" value="P:nitrogen fixation"/>
    <property type="evidence" value="ECO:0007669"/>
    <property type="project" value="UniProtKB-UniRule"/>
</dbReference>
<dbReference type="GO" id="GO:0000160">
    <property type="term" value="P:phosphorelay signal transduction system"/>
    <property type="evidence" value="ECO:0007669"/>
    <property type="project" value="UniProtKB-UniRule"/>
</dbReference>
<keyword evidence="8 12" id="KW-0238">DNA-binding</keyword>
<evidence type="ECO:0000256" key="1">
    <source>
        <dbReference type="ARBA" id="ARBA00002167"/>
    </source>
</evidence>
<sequence>MKPETRLSVLYAVSKELISSFPLDNVLKAAMNALAEHLLLSDGGIVIHGAGGEPWIDVRALIGHDVRSRPLTIEQADAIDRVLAGGEKHFRKNSIVLPVKANRKAIGALWIDFAQQSVAQDEGLLTKIAVLIGLTCQRYRDLCSDGGSVTEEQQAGQIPKIKPRPHTQHDKIDWIVGDSPAIKKVLETTKIVAATNSAVLLRGETGTGKECFARAIHALSIRKSKPFIKLNCAALSETVLESELFGHEKGAFTGALLQRAGRFELANGGTLLLDEIGDVSPQFQAKLLRVLQEGEFERLGGTKTLKVDVRVICATNKDLEVAVLRGEFRADLYYRINVVPIILPPLRQRDGDISLLAQVFLEQFNKANDRNFDFAPSALDILSKCAFPGNVRELDNCVQKTATLASSNTIGSSDFACQQNQCFSAMLWKTDADGIGKETMHTLNPRDTMSSGLATYAGTPNGATAIMEASGLTERDRLVNAMVKAGWVQAKAARILGKTPRQVGYALRRFGIDVIKE</sequence>
<dbReference type="PRINTS" id="PR01590">
    <property type="entry name" value="HTHFIS"/>
</dbReference>
<evidence type="ECO:0000259" key="13">
    <source>
        <dbReference type="PROSITE" id="PS50045"/>
    </source>
</evidence>
<evidence type="ECO:0000256" key="2">
    <source>
        <dbReference type="ARBA" id="ARBA00011135"/>
    </source>
</evidence>
<dbReference type="PROSITE" id="PS00676">
    <property type="entry name" value="SIGMA54_INTERACT_2"/>
    <property type="match status" value="1"/>
</dbReference>
<dbReference type="SUPFAM" id="SSF55781">
    <property type="entry name" value="GAF domain-like"/>
    <property type="match status" value="1"/>
</dbReference>
<dbReference type="RefSeq" id="WP_180695710.1">
    <property type="nucleotide sequence ID" value="NZ_JACCPJ010000005.1"/>
</dbReference>
<dbReference type="Pfam" id="PF02954">
    <property type="entry name" value="HTH_8"/>
    <property type="match status" value="1"/>
</dbReference>
<dbReference type="Gene3D" id="1.10.10.60">
    <property type="entry name" value="Homeodomain-like"/>
    <property type="match status" value="1"/>
</dbReference>
<dbReference type="PANTHER" id="PTHR32071:SF117">
    <property type="entry name" value="PTS-DEPENDENT DIHYDROXYACETONE KINASE OPERON REGULATORY PROTEIN-RELATED"/>
    <property type="match status" value="1"/>
</dbReference>
<dbReference type="GO" id="GO:0043565">
    <property type="term" value="F:sequence-specific DNA binding"/>
    <property type="evidence" value="ECO:0007669"/>
    <property type="project" value="InterPro"/>
</dbReference>
<dbReference type="InterPro" id="IPR025662">
    <property type="entry name" value="Sigma_54_int_dom_ATP-bd_1"/>
</dbReference>
<evidence type="ECO:0000256" key="5">
    <source>
        <dbReference type="ARBA" id="ARBA00022840"/>
    </source>
</evidence>
<dbReference type="GO" id="GO:0005524">
    <property type="term" value="F:ATP binding"/>
    <property type="evidence" value="ECO:0007669"/>
    <property type="project" value="UniProtKB-KW"/>
</dbReference>
<accession>A0A7Z0RL68</accession>
<dbReference type="InterPro" id="IPR025944">
    <property type="entry name" value="Sigma_54_int_dom_CS"/>
</dbReference>
<dbReference type="EMBL" id="JACCPJ010000005">
    <property type="protein sequence ID" value="NZD63574.1"/>
    <property type="molecule type" value="Genomic_DNA"/>
</dbReference>
<comment type="function">
    <text evidence="1 12">Required for activation of most nif operons, which are directly involved in nitrogen fixation.</text>
</comment>
<dbReference type="Pfam" id="PF00158">
    <property type="entry name" value="Sigma54_activat"/>
    <property type="match status" value="1"/>
</dbReference>
<keyword evidence="4" id="KW-0547">Nucleotide-binding</keyword>
<dbReference type="InterPro" id="IPR002197">
    <property type="entry name" value="HTH_Fis"/>
</dbReference>
<dbReference type="Gene3D" id="1.10.8.60">
    <property type="match status" value="1"/>
</dbReference>
<feature type="domain" description="Sigma-54 factor interaction" evidence="13">
    <location>
        <begin position="175"/>
        <end position="403"/>
    </location>
</feature>
<evidence type="ECO:0000256" key="8">
    <source>
        <dbReference type="ARBA" id="ARBA00023125"/>
    </source>
</evidence>
<dbReference type="InterPro" id="IPR058031">
    <property type="entry name" value="AAA_lid_NorR"/>
</dbReference>
<evidence type="ECO:0000256" key="11">
    <source>
        <dbReference type="ARBA" id="ARBA00023231"/>
    </source>
</evidence>
<dbReference type="SMART" id="SM00382">
    <property type="entry name" value="AAA"/>
    <property type="match status" value="1"/>
</dbReference>
<keyword evidence="9 12" id="KW-0010">Activator</keyword>
<evidence type="ECO:0000256" key="6">
    <source>
        <dbReference type="ARBA" id="ARBA00023012"/>
    </source>
</evidence>
<dbReference type="Pfam" id="PF25601">
    <property type="entry name" value="AAA_lid_14"/>
    <property type="match status" value="1"/>
</dbReference>
<dbReference type="Gene3D" id="3.40.50.300">
    <property type="entry name" value="P-loop containing nucleotide triphosphate hydrolases"/>
    <property type="match status" value="1"/>
</dbReference>
<dbReference type="CDD" id="cd00009">
    <property type="entry name" value="AAA"/>
    <property type="match status" value="1"/>
</dbReference>
<keyword evidence="5" id="KW-0067">ATP-binding</keyword>
<organism evidence="14 15">
    <name type="scientific">Rhizobium changzhiense</name>
    <dbReference type="NCBI Taxonomy" id="2692317"/>
    <lineage>
        <taxon>Bacteria</taxon>
        <taxon>Pseudomonadati</taxon>
        <taxon>Pseudomonadota</taxon>
        <taxon>Alphaproteobacteria</taxon>
        <taxon>Hyphomicrobiales</taxon>
        <taxon>Rhizobiaceae</taxon>
        <taxon>Rhizobium/Agrobacterium group</taxon>
        <taxon>Rhizobium</taxon>
    </lineage>
</organism>
<protein>
    <recommendedName>
        <fullName evidence="3 12">Nif-specific regulatory protein</fullName>
    </recommendedName>
</protein>
<evidence type="ECO:0000256" key="4">
    <source>
        <dbReference type="ARBA" id="ARBA00022741"/>
    </source>
</evidence>
<reference evidence="14 15" key="1">
    <citation type="submission" date="2020-07" db="EMBL/GenBank/DDBJ databases">
        <authorList>
            <person name="Sun Q."/>
        </authorList>
    </citation>
    <scope>NUCLEOTIDE SEQUENCE [LARGE SCALE GENOMIC DNA]</scope>
    <source>
        <strain evidence="14 15">WYCCWR 11290</strain>
    </source>
</reference>
<dbReference type="PROSITE" id="PS00688">
    <property type="entry name" value="SIGMA54_INTERACT_3"/>
    <property type="match status" value="1"/>
</dbReference>
<dbReference type="InterPro" id="IPR010113">
    <property type="entry name" value="Nif-specific_regulatory_prot"/>
</dbReference>
<dbReference type="InterPro" id="IPR025943">
    <property type="entry name" value="Sigma_54_int_dom_ATP-bd_2"/>
</dbReference>
<keyword evidence="11 12" id="KW-0535">Nitrogen fixation</keyword>
<dbReference type="InterPro" id="IPR002078">
    <property type="entry name" value="Sigma_54_int"/>
</dbReference>
<evidence type="ECO:0000256" key="9">
    <source>
        <dbReference type="ARBA" id="ARBA00023159"/>
    </source>
</evidence>
<comment type="caution">
    <text evidence="14">The sequence shown here is derived from an EMBL/GenBank/DDBJ whole genome shotgun (WGS) entry which is preliminary data.</text>
</comment>
<evidence type="ECO:0000313" key="15">
    <source>
        <dbReference type="Proteomes" id="UP000532162"/>
    </source>
</evidence>
<dbReference type="SUPFAM" id="SSF52540">
    <property type="entry name" value="P-loop containing nucleoside triphosphate hydrolases"/>
    <property type="match status" value="1"/>
</dbReference>
<name>A0A7Z0RL68_9HYPH</name>
<evidence type="ECO:0000256" key="7">
    <source>
        <dbReference type="ARBA" id="ARBA00023015"/>
    </source>
</evidence>
<dbReference type="PROSITE" id="PS50045">
    <property type="entry name" value="SIGMA54_INTERACT_4"/>
    <property type="match status" value="1"/>
</dbReference>
<dbReference type="PANTHER" id="PTHR32071">
    <property type="entry name" value="TRANSCRIPTIONAL REGULATORY PROTEIN"/>
    <property type="match status" value="1"/>
</dbReference>
<keyword evidence="6 12" id="KW-0902">Two-component regulatory system</keyword>
<proteinExistence type="predicted"/>
<dbReference type="InterPro" id="IPR027417">
    <property type="entry name" value="P-loop_NTPase"/>
</dbReference>
<dbReference type="InterPro" id="IPR003593">
    <property type="entry name" value="AAA+_ATPase"/>
</dbReference>
<dbReference type="PROSITE" id="PS00675">
    <property type="entry name" value="SIGMA54_INTERACT_1"/>
    <property type="match status" value="1"/>
</dbReference>
<evidence type="ECO:0000256" key="3">
    <source>
        <dbReference type="ARBA" id="ARBA00015308"/>
    </source>
</evidence>
<dbReference type="AlphaFoldDB" id="A0A7Z0RL68"/>
<evidence type="ECO:0000313" key="14">
    <source>
        <dbReference type="EMBL" id="NZD63574.1"/>
    </source>
</evidence>